<evidence type="ECO:0000313" key="3">
    <source>
        <dbReference type="EMBL" id="TWW10166.1"/>
    </source>
</evidence>
<dbReference type="PANTHER" id="PTHR48081:SF13">
    <property type="entry name" value="ALPHA_BETA HYDROLASE"/>
    <property type="match status" value="1"/>
</dbReference>
<dbReference type="InterPro" id="IPR049492">
    <property type="entry name" value="BD-FAE-like_dom"/>
</dbReference>
<dbReference type="Gene3D" id="3.40.50.1820">
    <property type="entry name" value="alpha/beta hydrolase"/>
    <property type="match status" value="1"/>
</dbReference>
<dbReference type="EMBL" id="SRHE01000106">
    <property type="protein sequence ID" value="TWW10166.1"/>
    <property type="molecule type" value="Genomic_DNA"/>
</dbReference>
<dbReference type="Pfam" id="PF20434">
    <property type="entry name" value="BD-FAE"/>
    <property type="match status" value="1"/>
</dbReference>
<gene>
    <name evidence="3" type="ORF">E3A20_07510</name>
</gene>
<dbReference type="PANTHER" id="PTHR48081">
    <property type="entry name" value="AB HYDROLASE SUPERFAMILY PROTEIN C4A8.06C"/>
    <property type="match status" value="1"/>
</dbReference>
<feature type="non-terminal residue" evidence="3">
    <location>
        <position position="1"/>
    </location>
</feature>
<dbReference type="GO" id="GO:0016787">
    <property type="term" value="F:hydrolase activity"/>
    <property type="evidence" value="ECO:0007669"/>
    <property type="project" value="UniProtKB-KW"/>
</dbReference>
<dbReference type="Proteomes" id="UP000321083">
    <property type="component" value="Unassembled WGS sequence"/>
</dbReference>
<feature type="domain" description="BD-FAE-like" evidence="2">
    <location>
        <begin position="1"/>
        <end position="147"/>
    </location>
</feature>
<evidence type="ECO:0000256" key="1">
    <source>
        <dbReference type="ARBA" id="ARBA00022801"/>
    </source>
</evidence>
<evidence type="ECO:0000259" key="2">
    <source>
        <dbReference type="Pfam" id="PF20434"/>
    </source>
</evidence>
<keyword evidence="1" id="KW-0378">Hydrolase</keyword>
<dbReference type="AlphaFoldDB" id="A0A5C6M618"/>
<name>A0A5C6M618_9PLAN</name>
<proteinExistence type="predicted"/>
<dbReference type="SUPFAM" id="SSF53474">
    <property type="entry name" value="alpha/beta-Hydrolases"/>
    <property type="match status" value="1"/>
</dbReference>
<evidence type="ECO:0000313" key="4">
    <source>
        <dbReference type="Proteomes" id="UP000321083"/>
    </source>
</evidence>
<reference evidence="3 4" key="1">
    <citation type="submission" date="2019-08" db="EMBL/GenBank/DDBJ databases">
        <title>100 year-old enigma solved: identification of Planctomyces bekefii, the type genus and species of the phylum Planctomycetes.</title>
        <authorList>
            <person name="Svetlana D.N."/>
            <person name="Overmann J."/>
        </authorList>
    </citation>
    <scope>NUCLEOTIDE SEQUENCE [LARGE SCALE GENOMIC DNA]</scope>
    <source>
        <strain evidence="3">Phe10_nw2017</strain>
    </source>
</reference>
<accession>A0A5C6M618</accession>
<dbReference type="InterPro" id="IPR050300">
    <property type="entry name" value="GDXG_lipolytic_enzyme"/>
</dbReference>
<protein>
    <recommendedName>
        <fullName evidence="2">BD-FAE-like domain-containing protein</fullName>
    </recommendedName>
</protein>
<sequence>IRWLRGHAGKYGLDAEKVGVVGGSAGGHLSALVGTAGGAKAFPQIGGFSDQSDDVQCVCDIFGPANFATVMQQAADDKNVRNIFKFNSDSDPYALLIGGNLETDREKVAAVSPVHYITADDPPTLILHGTHDALVPYAQSVELAESLRAKGVPVWLQTLPGSGHGGAAFSKPSVMTLMGNFFDRHLRGVDVEIRLVPESELAVDPPAGRQ</sequence>
<reference evidence="3 4" key="2">
    <citation type="submission" date="2019-08" db="EMBL/GenBank/DDBJ databases">
        <authorList>
            <person name="Henke P."/>
        </authorList>
    </citation>
    <scope>NUCLEOTIDE SEQUENCE [LARGE SCALE GENOMIC DNA]</scope>
    <source>
        <strain evidence="3">Phe10_nw2017</strain>
    </source>
</reference>
<comment type="caution">
    <text evidence="3">The sequence shown here is derived from an EMBL/GenBank/DDBJ whole genome shotgun (WGS) entry which is preliminary data.</text>
</comment>
<organism evidence="3 4">
    <name type="scientific">Planctomyces bekefii</name>
    <dbReference type="NCBI Taxonomy" id="1653850"/>
    <lineage>
        <taxon>Bacteria</taxon>
        <taxon>Pseudomonadati</taxon>
        <taxon>Planctomycetota</taxon>
        <taxon>Planctomycetia</taxon>
        <taxon>Planctomycetales</taxon>
        <taxon>Planctomycetaceae</taxon>
        <taxon>Planctomyces</taxon>
    </lineage>
</organism>
<keyword evidence="4" id="KW-1185">Reference proteome</keyword>
<dbReference type="InterPro" id="IPR029058">
    <property type="entry name" value="AB_hydrolase_fold"/>
</dbReference>